<protein>
    <recommendedName>
        <fullName evidence="3">Type II toxin-antitoxin system RelE/ParE family toxin</fullName>
    </recommendedName>
</protein>
<accession>A0A6N4XZ45</accession>
<reference evidence="1 2" key="1">
    <citation type="submission" date="2020-01" db="EMBL/GenBank/DDBJ databases">
        <authorList>
            <person name="Rodrigo-Torres L."/>
            <person name="Arahal R. D."/>
            <person name="Lucena T."/>
        </authorList>
    </citation>
    <scope>NUCLEOTIDE SEQUENCE [LARGE SCALE GENOMIC DNA]</scope>
    <source>
        <strain evidence="1 2">CECT 9393</strain>
    </source>
</reference>
<evidence type="ECO:0000313" key="1">
    <source>
        <dbReference type="EMBL" id="CAA7390890.1"/>
    </source>
</evidence>
<gene>
    <name evidence="1" type="ORF">CHRY9393_02796</name>
</gene>
<sequence length="90" mass="10474">MHKMKVLLSSIAKNDIRLLMRVFNAEKSNKGTDFLEGLKESIGQILQYSEPLEKKCRKVTVNKMQNFPVNIHYIFEDEESLLVTAIFKEN</sequence>
<dbReference type="Proteomes" id="UP000445309">
    <property type="component" value="Unassembled WGS sequence"/>
</dbReference>
<evidence type="ECO:0008006" key="3">
    <source>
        <dbReference type="Google" id="ProtNLM"/>
    </source>
</evidence>
<proteinExistence type="predicted"/>
<dbReference type="AlphaFoldDB" id="A0A6N4XZ45"/>
<keyword evidence="2" id="KW-1185">Reference proteome</keyword>
<name>A0A6N4XZ45_9FLAO</name>
<evidence type="ECO:0000313" key="2">
    <source>
        <dbReference type="Proteomes" id="UP000445309"/>
    </source>
</evidence>
<organism evidence="1 2">
    <name type="scientific">Chryseobacterium fistulae</name>
    <dbReference type="NCBI Taxonomy" id="2675058"/>
    <lineage>
        <taxon>Bacteria</taxon>
        <taxon>Pseudomonadati</taxon>
        <taxon>Bacteroidota</taxon>
        <taxon>Flavobacteriia</taxon>
        <taxon>Flavobacteriales</taxon>
        <taxon>Weeksellaceae</taxon>
        <taxon>Chryseobacterium group</taxon>
        <taxon>Chryseobacterium</taxon>
    </lineage>
</organism>
<dbReference type="EMBL" id="CACVBY010000078">
    <property type="protein sequence ID" value="CAA7390890.1"/>
    <property type="molecule type" value="Genomic_DNA"/>
</dbReference>